<evidence type="ECO:0000256" key="3">
    <source>
        <dbReference type="ARBA" id="ARBA00022617"/>
    </source>
</evidence>
<evidence type="ECO:0000256" key="5">
    <source>
        <dbReference type="ARBA" id="ARBA00023002"/>
    </source>
</evidence>
<evidence type="ECO:0000256" key="2">
    <source>
        <dbReference type="ARBA" id="ARBA00010617"/>
    </source>
</evidence>
<dbReference type="Pfam" id="PF00067">
    <property type="entry name" value="p450"/>
    <property type="match status" value="1"/>
</dbReference>
<accession>A0ABR0CXA4</accession>
<keyword evidence="7" id="KW-0503">Monooxygenase</keyword>
<dbReference type="InterPro" id="IPR036396">
    <property type="entry name" value="Cyt_P450_sf"/>
</dbReference>
<organism evidence="9 10">
    <name type="scientific">Penstemon davidsonii</name>
    <dbReference type="NCBI Taxonomy" id="160366"/>
    <lineage>
        <taxon>Eukaryota</taxon>
        <taxon>Viridiplantae</taxon>
        <taxon>Streptophyta</taxon>
        <taxon>Embryophyta</taxon>
        <taxon>Tracheophyta</taxon>
        <taxon>Spermatophyta</taxon>
        <taxon>Magnoliopsida</taxon>
        <taxon>eudicotyledons</taxon>
        <taxon>Gunneridae</taxon>
        <taxon>Pentapetalae</taxon>
        <taxon>asterids</taxon>
        <taxon>lamiids</taxon>
        <taxon>Lamiales</taxon>
        <taxon>Plantaginaceae</taxon>
        <taxon>Cheloneae</taxon>
        <taxon>Penstemon</taxon>
    </lineage>
</organism>
<dbReference type="InterPro" id="IPR001128">
    <property type="entry name" value="Cyt_P450"/>
</dbReference>
<evidence type="ECO:0000256" key="8">
    <source>
        <dbReference type="SAM" id="SignalP"/>
    </source>
</evidence>
<evidence type="ECO:0000256" key="4">
    <source>
        <dbReference type="ARBA" id="ARBA00022723"/>
    </source>
</evidence>
<dbReference type="PRINTS" id="PR00463">
    <property type="entry name" value="EP450I"/>
</dbReference>
<comment type="caution">
    <text evidence="9">The sequence shown here is derived from an EMBL/GenBank/DDBJ whole genome shotgun (WGS) entry which is preliminary data.</text>
</comment>
<keyword evidence="8" id="KW-0732">Signal</keyword>
<sequence length="140" mass="15584">MEWASLPLIFIILGNGNGIATNHIVNVWAVGRDKECWDDPFSFNPERFLGSNIDYKGQHFELIPFGAGRNMCAGLPLGHRMLHLVLGSLIHQFDWELENPIKPNSIDMSERMGVTVGKLEALKAVPTKSVASKQDLSQNI</sequence>
<keyword evidence="10" id="KW-1185">Reference proteome</keyword>
<evidence type="ECO:0008006" key="11">
    <source>
        <dbReference type="Google" id="ProtNLM"/>
    </source>
</evidence>
<evidence type="ECO:0000313" key="10">
    <source>
        <dbReference type="Proteomes" id="UP001291926"/>
    </source>
</evidence>
<evidence type="ECO:0000313" key="9">
    <source>
        <dbReference type="EMBL" id="KAK4481146.1"/>
    </source>
</evidence>
<keyword evidence="4" id="KW-0479">Metal-binding</keyword>
<reference evidence="9 10" key="1">
    <citation type="journal article" date="2023" name="bioRxiv">
        <title>Genome report: Whole genome sequence and annotation of Penstemon davidsonii.</title>
        <authorList>
            <person name="Ostevik K.L."/>
            <person name="Alabady M."/>
            <person name="Zhang M."/>
            <person name="Rausher M.D."/>
        </authorList>
    </citation>
    <scope>NUCLEOTIDE SEQUENCE [LARGE SCALE GENOMIC DNA]</scope>
    <source>
        <strain evidence="9">DNT005</strain>
        <tissue evidence="9">Whole leaf</tissue>
    </source>
</reference>
<dbReference type="PANTHER" id="PTHR47950:SF14">
    <property type="entry name" value="CYTOCHROME P450 76A2-LIKE ISOFORM X1"/>
    <property type="match status" value="1"/>
</dbReference>
<dbReference type="InterPro" id="IPR002401">
    <property type="entry name" value="Cyt_P450_E_grp-I"/>
</dbReference>
<feature type="signal peptide" evidence="8">
    <location>
        <begin position="1"/>
        <end position="16"/>
    </location>
</feature>
<dbReference type="SUPFAM" id="SSF48264">
    <property type="entry name" value="Cytochrome P450"/>
    <property type="match status" value="1"/>
</dbReference>
<evidence type="ECO:0000256" key="7">
    <source>
        <dbReference type="ARBA" id="ARBA00023033"/>
    </source>
</evidence>
<proteinExistence type="inferred from homology"/>
<name>A0ABR0CXA4_9LAMI</name>
<keyword evidence="3" id="KW-0349">Heme</keyword>
<comment type="subcellular location">
    <subcellularLocation>
        <location evidence="1">Membrane</location>
        <topology evidence="1">Single-pass membrane protein</topology>
    </subcellularLocation>
</comment>
<dbReference type="PANTHER" id="PTHR47950">
    <property type="entry name" value="CYTOCHROME P450, FAMILY 76, SUBFAMILY C, POLYPEPTIDE 5-RELATED"/>
    <property type="match status" value="1"/>
</dbReference>
<dbReference type="EMBL" id="JAYDYQ010002685">
    <property type="protein sequence ID" value="KAK4481146.1"/>
    <property type="molecule type" value="Genomic_DNA"/>
</dbReference>
<comment type="similarity">
    <text evidence="2">Belongs to the cytochrome P450 family.</text>
</comment>
<evidence type="ECO:0000256" key="1">
    <source>
        <dbReference type="ARBA" id="ARBA00004167"/>
    </source>
</evidence>
<keyword evidence="6" id="KW-0408">Iron</keyword>
<evidence type="ECO:0000256" key="6">
    <source>
        <dbReference type="ARBA" id="ARBA00023004"/>
    </source>
</evidence>
<gene>
    <name evidence="9" type="ORF">RD792_012024</name>
</gene>
<dbReference type="Proteomes" id="UP001291926">
    <property type="component" value="Unassembled WGS sequence"/>
</dbReference>
<feature type="chain" id="PRO_5047207001" description="Cytochrome P450" evidence="8">
    <location>
        <begin position="17"/>
        <end position="140"/>
    </location>
</feature>
<dbReference type="Gene3D" id="1.10.630.10">
    <property type="entry name" value="Cytochrome P450"/>
    <property type="match status" value="1"/>
</dbReference>
<protein>
    <recommendedName>
        <fullName evidence="11">Cytochrome P450</fullName>
    </recommendedName>
</protein>
<keyword evidence="5" id="KW-0560">Oxidoreductase</keyword>